<protein>
    <submittedName>
        <fullName evidence="3">Uncharacterized protein</fullName>
    </submittedName>
</protein>
<dbReference type="AlphaFoldDB" id="A0A2U3DRK2"/>
<proteinExistence type="predicted"/>
<dbReference type="EMBL" id="JAWRVI010000016">
    <property type="protein sequence ID" value="KAK4090288.1"/>
    <property type="molecule type" value="Genomic_DNA"/>
</dbReference>
<organism evidence="3 4">
    <name type="scientific">Purpureocillium lilacinum</name>
    <name type="common">Paecilomyces lilacinus</name>
    <dbReference type="NCBI Taxonomy" id="33203"/>
    <lineage>
        <taxon>Eukaryota</taxon>
        <taxon>Fungi</taxon>
        <taxon>Dikarya</taxon>
        <taxon>Ascomycota</taxon>
        <taxon>Pezizomycotina</taxon>
        <taxon>Sordariomycetes</taxon>
        <taxon>Hypocreomycetidae</taxon>
        <taxon>Hypocreales</taxon>
        <taxon>Ophiocordycipitaceae</taxon>
        <taxon>Purpureocillium</taxon>
    </lineage>
</organism>
<evidence type="ECO:0000313" key="3">
    <source>
        <dbReference type="EMBL" id="PWI64878.1"/>
    </source>
</evidence>
<accession>A0A2U3DRK2</accession>
<keyword evidence="5" id="KW-1185">Reference proteome</keyword>
<reference evidence="2 5" key="4">
    <citation type="journal article" date="2024" name="Microbiol. Resour. Announc.">
        <title>Genome annotations for the ascomycete fungi Trichoderma harzianum, Trichoderma aggressivum, and Purpureocillium lilacinum.</title>
        <authorList>
            <person name="Beijen E.P.W."/>
            <person name="Ohm R.A."/>
        </authorList>
    </citation>
    <scope>NUCLEOTIDE SEQUENCE [LARGE SCALE GENOMIC DNA]</scope>
    <source>
        <strain evidence="2 5">CBS 150709</strain>
    </source>
</reference>
<reference evidence="2" key="3">
    <citation type="submission" date="2023-11" db="EMBL/GenBank/DDBJ databases">
        <authorList>
            <person name="Beijen E."/>
            <person name="Ohm R.A."/>
        </authorList>
    </citation>
    <scope>NUCLEOTIDE SEQUENCE</scope>
    <source>
        <strain evidence="2">CBS 150709</strain>
    </source>
</reference>
<sequence>MPGEGQQQLPGKPGAAGLAESRGEWSESQAGLAGHGAPGQAPQRIRASHRDLRRRERRVLPACSWCGVHLEADGAPRRPINASHAPPPNGQSATCLRHHREVGSTPRRGVSVDDQVVRPALNHQGHPSQHKSASETNADAMQHARQVLLPDLCPRHVPD</sequence>
<dbReference type="Proteomes" id="UP001287286">
    <property type="component" value="Unassembled WGS sequence"/>
</dbReference>
<dbReference type="Proteomes" id="UP000245956">
    <property type="component" value="Unassembled WGS sequence"/>
</dbReference>
<name>A0A2U3DRK2_PURLI</name>
<reference evidence="3" key="1">
    <citation type="submission" date="2015-05" db="EMBL/GenBank/DDBJ databases">
        <authorList>
            <person name="Wang D.B."/>
            <person name="Wang M."/>
        </authorList>
    </citation>
    <scope>NUCLEOTIDE SEQUENCE</scope>
    <source>
        <strain evidence="3">36-1</strain>
    </source>
</reference>
<feature type="region of interest" description="Disordered" evidence="1">
    <location>
        <begin position="74"/>
        <end position="159"/>
    </location>
</feature>
<feature type="region of interest" description="Disordered" evidence="1">
    <location>
        <begin position="1"/>
        <end position="53"/>
    </location>
</feature>
<comment type="caution">
    <text evidence="3">The sequence shown here is derived from an EMBL/GenBank/DDBJ whole genome shotgun (WGS) entry which is preliminary data.</text>
</comment>
<evidence type="ECO:0000313" key="2">
    <source>
        <dbReference type="EMBL" id="KAK4090288.1"/>
    </source>
</evidence>
<evidence type="ECO:0000313" key="5">
    <source>
        <dbReference type="Proteomes" id="UP001287286"/>
    </source>
</evidence>
<feature type="compositionally biased region" description="Polar residues" evidence="1">
    <location>
        <begin position="125"/>
        <end position="139"/>
    </location>
</feature>
<dbReference type="EMBL" id="LCWV01000043">
    <property type="protein sequence ID" value="PWI64878.1"/>
    <property type="molecule type" value="Genomic_DNA"/>
</dbReference>
<evidence type="ECO:0000313" key="4">
    <source>
        <dbReference type="Proteomes" id="UP000245956"/>
    </source>
</evidence>
<gene>
    <name evidence="3" type="ORF">PCL_08511</name>
    <name evidence="2" type="ORF">Purlil1_5459</name>
</gene>
<reference evidence="3 4" key="2">
    <citation type="journal article" date="2016" name="Front. Microbiol.">
        <title>Genome and transcriptome sequences reveal the specific parasitism of the nematophagous Purpureocillium lilacinum 36-1.</title>
        <authorList>
            <person name="Xie J."/>
            <person name="Li S."/>
            <person name="Mo C."/>
            <person name="Xiao X."/>
            <person name="Peng D."/>
            <person name="Wang G."/>
            <person name="Xiao Y."/>
        </authorList>
    </citation>
    <scope>NUCLEOTIDE SEQUENCE [LARGE SCALE GENOMIC DNA]</scope>
    <source>
        <strain evidence="3 4">36-1</strain>
    </source>
</reference>
<evidence type="ECO:0000256" key="1">
    <source>
        <dbReference type="SAM" id="MobiDB-lite"/>
    </source>
</evidence>